<name>A0ABQ4TJ85_9HYPH</name>
<proteinExistence type="predicted"/>
<reference evidence="2" key="1">
    <citation type="journal article" date="2021" name="Front. Microbiol.">
        <title>Comprehensive Comparative Genomics and Phenotyping of Methylobacterium Species.</title>
        <authorList>
            <person name="Alessa O."/>
            <person name="Ogura Y."/>
            <person name="Fujitani Y."/>
            <person name="Takami H."/>
            <person name="Hayashi T."/>
            <person name="Sahin N."/>
            <person name="Tani A."/>
        </authorList>
    </citation>
    <scope>NUCLEOTIDE SEQUENCE</scope>
    <source>
        <strain evidence="2">DSM 23674</strain>
    </source>
</reference>
<keyword evidence="3" id="KW-1185">Reference proteome</keyword>
<dbReference type="EMBL" id="BPRA01000004">
    <property type="protein sequence ID" value="GJE54587.1"/>
    <property type="molecule type" value="Genomic_DNA"/>
</dbReference>
<evidence type="ECO:0000313" key="3">
    <source>
        <dbReference type="Proteomes" id="UP001055101"/>
    </source>
</evidence>
<comment type="caution">
    <text evidence="2">The sequence shown here is derived from an EMBL/GenBank/DDBJ whole genome shotgun (WGS) entry which is preliminary data.</text>
</comment>
<dbReference type="PANTHER" id="PTHR37829:SF3">
    <property type="entry name" value="PROTEIN JAYE-RELATED"/>
    <property type="match status" value="1"/>
</dbReference>
<reference evidence="2" key="2">
    <citation type="submission" date="2021-08" db="EMBL/GenBank/DDBJ databases">
        <authorList>
            <person name="Tani A."/>
            <person name="Ola A."/>
            <person name="Ogura Y."/>
            <person name="Katsura K."/>
            <person name="Hayashi T."/>
        </authorList>
    </citation>
    <scope>NUCLEOTIDE SEQUENCE</scope>
    <source>
        <strain evidence="2">DSM 23674</strain>
    </source>
</reference>
<feature type="domain" description="Baseplate J-like central" evidence="1">
    <location>
        <begin position="196"/>
        <end position="269"/>
    </location>
</feature>
<protein>
    <recommendedName>
        <fullName evidence="1">Baseplate J-like central domain-containing protein</fullName>
    </recommendedName>
</protein>
<dbReference type="PANTHER" id="PTHR37829">
    <property type="entry name" value="PHAGE-LIKE ELEMENT PBSX PROTEIN XKDT"/>
    <property type="match status" value="1"/>
</dbReference>
<dbReference type="InterPro" id="IPR052399">
    <property type="entry name" value="Phage_Baseplate_Assmbl_Protein"/>
</dbReference>
<evidence type="ECO:0000313" key="2">
    <source>
        <dbReference type="EMBL" id="GJE54587.1"/>
    </source>
</evidence>
<gene>
    <name evidence="2" type="ORF">EKPJFOCH_1065</name>
</gene>
<sequence>MTFTIPSLLDTVRRTRLGFRSELKGSDASIWPNNLYVTAKVVGGAVSSLFKRLDIVRADIHAHTAGLDGVLQHAIEFGLAQKPAAPAAGTITIVTSGPSTIAKGATFVRSDGALFLAAIAYTTIGTETFSIPVSAAVAGLAGNTAADADLDPGDNTSGAIESAVVVSPGLTGGADPEDIDTSLRARVLFRKRNPIHGGAPADYVTWASEVPGVTRVFVARRPAGRGTVAVYPMMDDDRPNGIPLDADIARIADHVALYAPSDAEVFVLAATPFPINVAAQDILPATGAVKAAAQQEIADMIARRGRVSGTDEGHPSLPFLTTPLTMSASWFDQAISEAEGEERHIMLAPLSDVVVPNGCIPVLGTVTFA</sequence>
<organism evidence="2 3">
    <name type="scientific">Methylobacterium thuringiense</name>
    <dbReference type="NCBI Taxonomy" id="1003091"/>
    <lineage>
        <taxon>Bacteria</taxon>
        <taxon>Pseudomonadati</taxon>
        <taxon>Pseudomonadota</taxon>
        <taxon>Alphaproteobacteria</taxon>
        <taxon>Hyphomicrobiales</taxon>
        <taxon>Methylobacteriaceae</taxon>
        <taxon>Methylobacterium</taxon>
    </lineage>
</organism>
<accession>A0ABQ4TJ85</accession>
<dbReference type="RefSeq" id="WP_238230985.1">
    <property type="nucleotide sequence ID" value="NZ_BPRA01000004.1"/>
</dbReference>
<dbReference type="Pfam" id="PF26078">
    <property type="entry name" value="Baseplate_J_M"/>
    <property type="match status" value="1"/>
</dbReference>
<evidence type="ECO:0000259" key="1">
    <source>
        <dbReference type="Pfam" id="PF26078"/>
    </source>
</evidence>
<dbReference type="InterPro" id="IPR058531">
    <property type="entry name" value="Baseplate_J_M"/>
</dbReference>
<dbReference type="Proteomes" id="UP001055101">
    <property type="component" value="Unassembled WGS sequence"/>
</dbReference>